<dbReference type="EMBL" id="FNHP01000012">
    <property type="protein sequence ID" value="SDM70083.1"/>
    <property type="molecule type" value="Genomic_DNA"/>
</dbReference>
<dbReference type="Gene3D" id="3.40.50.2300">
    <property type="match status" value="2"/>
</dbReference>
<dbReference type="CDD" id="cd06326">
    <property type="entry name" value="PBP1_ABC_ligand_binding-like"/>
    <property type="match status" value="1"/>
</dbReference>
<accession>A0A1G9VDD5</accession>
<dbReference type="STRING" id="1527607.SAMN05428957_11241"/>
<comment type="similarity">
    <text evidence="1">Belongs to the leucine-binding protein family.</text>
</comment>
<gene>
    <name evidence="5" type="ORF">SAMN05428957_11241</name>
</gene>
<evidence type="ECO:0000256" key="1">
    <source>
        <dbReference type="ARBA" id="ARBA00010062"/>
    </source>
</evidence>
<dbReference type="PANTHER" id="PTHR47235">
    <property type="entry name" value="BLR6548 PROTEIN"/>
    <property type="match status" value="1"/>
</dbReference>
<evidence type="ECO:0000259" key="4">
    <source>
        <dbReference type="Pfam" id="PF13458"/>
    </source>
</evidence>
<dbReference type="AlphaFoldDB" id="A0A1G9VDD5"/>
<feature type="region of interest" description="Disordered" evidence="3">
    <location>
        <begin position="1"/>
        <end position="24"/>
    </location>
</feature>
<keyword evidence="6" id="KW-1185">Reference proteome</keyword>
<dbReference type="InterPro" id="IPR028081">
    <property type="entry name" value="Leu-bd"/>
</dbReference>
<dbReference type="SUPFAM" id="SSF53822">
    <property type="entry name" value="Periplasmic binding protein-like I"/>
    <property type="match status" value="1"/>
</dbReference>
<evidence type="ECO:0000256" key="3">
    <source>
        <dbReference type="SAM" id="MobiDB-lite"/>
    </source>
</evidence>
<dbReference type="RefSeq" id="WP_091572504.1">
    <property type="nucleotide sequence ID" value="NZ_FNHP01000012.1"/>
</dbReference>
<evidence type="ECO:0000256" key="2">
    <source>
        <dbReference type="ARBA" id="ARBA00022729"/>
    </source>
</evidence>
<evidence type="ECO:0000313" key="6">
    <source>
        <dbReference type="Proteomes" id="UP000198552"/>
    </source>
</evidence>
<evidence type="ECO:0000313" key="5">
    <source>
        <dbReference type="EMBL" id="SDM70083.1"/>
    </source>
</evidence>
<dbReference type="Proteomes" id="UP000198552">
    <property type="component" value="Unassembled WGS sequence"/>
</dbReference>
<organism evidence="5 6">
    <name type="scientific">Oryzisolibacter propanilivorax</name>
    <dbReference type="NCBI Taxonomy" id="1527607"/>
    <lineage>
        <taxon>Bacteria</taxon>
        <taxon>Pseudomonadati</taxon>
        <taxon>Pseudomonadota</taxon>
        <taxon>Betaproteobacteria</taxon>
        <taxon>Burkholderiales</taxon>
        <taxon>Comamonadaceae</taxon>
        <taxon>Oryzisolibacter</taxon>
    </lineage>
</organism>
<protein>
    <submittedName>
        <fullName evidence="5">Amino acid/amide ABC transporter substrate-binding protein, HAAT family</fullName>
    </submittedName>
</protein>
<dbReference type="OrthoDB" id="9777352at2"/>
<reference evidence="6" key="1">
    <citation type="submission" date="2016-10" db="EMBL/GenBank/DDBJ databases">
        <authorList>
            <person name="Varghese N."/>
            <person name="Submissions S."/>
        </authorList>
    </citation>
    <scope>NUCLEOTIDE SEQUENCE [LARGE SCALE GENOMIC DNA]</scope>
    <source>
        <strain evidence="6">EPL6</strain>
    </source>
</reference>
<keyword evidence="2" id="KW-0732">Signal</keyword>
<name>A0A1G9VDD5_9BURK</name>
<feature type="domain" description="Leucine-binding protein" evidence="4">
    <location>
        <begin position="53"/>
        <end position="397"/>
    </location>
</feature>
<dbReference type="InterPro" id="IPR028082">
    <property type="entry name" value="Peripla_BP_I"/>
</dbReference>
<dbReference type="Pfam" id="PF13458">
    <property type="entry name" value="Peripla_BP_6"/>
    <property type="match status" value="1"/>
</dbReference>
<sequence>MAGATQPAKPPAHRGACGPSDGAAGASRRRWLQGALASALVPWAAHAAPRAGEIVIGQVAPLSGVLASTGRQMVLGGRLYFDWVNANGGVHGAAIRHEVVDDGYRVEDTVRATRALLARPEVVALFGFAGTANITQLLQDGVLAEGGAALVAPYTGGEALRTPFNPWIFHVRAGYADEAEHMVQHLTTIGVERVAVLYQDDGFGQAGLAGVRAALARRKLQPVAEAGYERNTDQVEAAVQAIRQSDAQAVIMVAINRPASAFIRRYRELGGGAQLYSISVVDPNEIVQLAGLKNAHGVRISQVVPYPFRSALPVVREYQRLLKTQAPDTEVSYTSFEEFLGAKVLVEGLRRAGPQPTRAKVLQALESLQDFDLGGLRVDYGPRNRIGSRAVEVTVIGSTGRLVR</sequence>
<dbReference type="PANTHER" id="PTHR47235:SF1">
    <property type="entry name" value="BLR6548 PROTEIN"/>
    <property type="match status" value="1"/>
</dbReference>
<proteinExistence type="inferred from homology"/>